<evidence type="ECO:0000256" key="1">
    <source>
        <dbReference type="SAM" id="MobiDB-lite"/>
    </source>
</evidence>
<feature type="region of interest" description="Disordered" evidence="1">
    <location>
        <begin position="99"/>
        <end position="125"/>
    </location>
</feature>
<accession>A0A371EBT6</accession>
<dbReference type="EMBL" id="QJKJ01014863">
    <property type="protein sequence ID" value="RDX63497.1"/>
    <property type="molecule type" value="Genomic_DNA"/>
</dbReference>
<feature type="compositionally biased region" description="Basic and acidic residues" evidence="1">
    <location>
        <begin position="99"/>
        <end position="111"/>
    </location>
</feature>
<comment type="caution">
    <text evidence="2">The sequence shown here is derived from an EMBL/GenBank/DDBJ whole genome shotgun (WGS) entry which is preliminary data.</text>
</comment>
<reference evidence="2" key="1">
    <citation type="submission" date="2018-05" db="EMBL/GenBank/DDBJ databases">
        <title>Draft genome of Mucuna pruriens seed.</title>
        <authorList>
            <person name="Nnadi N.E."/>
            <person name="Vos R."/>
            <person name="Hasami M.H."/>
            <person name="Devisetty U.K."/>
            <person name="Aguiy J.C."/>
        </authorList>
    </citation>
    <scope>NUCLEOTIDE SEQUENCE [LARGE SCALE GENOMIC DNA]</scope>
    <source>
        <strain evidence="2">JCA_2017</strain>
    </source>
</reference>
<dbReference type="Proteomes" id="UP000257109">
    <property type="component" value="Unassembled WGS sequence"/>
</dbReference>
<evidence type="ECO:0008006" key="4">
    <source>
        <dbReference type="Google" id="ProtNLM"/>
    </source>
</evidence>
<evidence type="ECO:0000313" key="3">
    <source>
        <dbReference type="Proteomes" id="UP000257109"/>
    </source>
</evidence>
<feature type="compositionally biased region" description="Basic and acidic residues" evidence="1">
    <location>
        <begin position="1"/>
        <end position="28"/>
    </location>
</feature>
<gene>
    <name evidence="2" type="ORF">CR513_58072</name>
</gene>
<evidence type="ECO:0000313" key="2">
    <source>
        <dbReference type="EMBL" id="RDX63497.1"/>
    </source>
</evidence>
<protein>
    <recommendedName>
        <fullName evidence="4">Retrotransposon gag domain-containing protein</fullName>
    </recommendedName>
</protein>
<organism evidence="2 3">
    <name type="scientific">Mucuna pruriens</name>
    <name type="common">Velvet bean</name>
    <name type="synonym">Dolichos pruriens</name>
    <dbReference type="NCBI Taxonomy" id="157652"/>
    <lineage>
        <taxon>Eukaryota</taxon>
        <taxon>Viridiplantae</taxon>
        <taxon>Streptophyta</taxon>
        <taxon>Embryophyta</taxon>
        <taxon>Tracheophyta</taxon>
        <taxon>Spermatophyta</taxon>
        <taxon>Magnoliopsida</taxon>
        <taxon>eudicotyledons</taxon>
        <taxon>Gunneridae</taxon>
        <taxon>Pentapetalae</taxon>
        <taxon>rosids</taxon>
        <taxon>fabids</taxon>
        <taxon>Fabales</taxon>
        <taxon>Fabaceae</taxon>
        <taxon>Papilionoideae</taxon>
        <taxon>50 kb inversion clade</taxon>
        <taxon>NPAAA clade</taxon>
        <taxon>indigoferoid/millettioid clade</taxon>
        <taxon>Phaseoleae</taxon>
        <taxon>Mucuna</taxon>
    </lineage>
</organism>
<name>A0A371EBT6_MUCPR</name>
<sequence length="266" mass="30336">MEEIRTRAEKHVEAEEDQAERLEEERSQNRNNGLPVPDDRTIEQKTHKPNAPKRPDNKHFTPLNEKRAKILREICHTRLLHFPPPSDGKEGRLNQYVRLQEEKLGQKEERPTRRRRSRSRQSSLVPHKGTIFTISAGSAGHPQEIVVLTGANMTPLGRRTTRPVITFTDRDIRRGKTGCDEPVVISVVAAEYKIERVLVDQGSSANILYWTIVKRLSIQNLTKCQGAVYSFTGERVPIKGIMELETTFEDRDGAKTIPVLYTIVDA</sequence>
<feature type="compositionally biased region" description="Basic and acidic residues" evidence="1">
    <location>
        <begin position="53"/>
        <end position="63"/>
    </location>
</feature>
<proteinExistence type="predicted"/>
<feature type="compositionally biased region" description="Basic and acidic residues" evidence="1">
    <location>
        <begin position="37"/>
        <end position="46"/>
    </location>
</feature>
<dbReference type="AlphaFoldDB" id="A0A371EBT6"/>
<feature type="non-terminal residue" evidence="2">
    <location>
        <position position="1"/>
    </location>
</feature>
<feature type="region of interest" description="Disordered" evidence="1">
    <location>
        <begin position="1"/>
        <end position="63"/>
    </location>
</feature>
<keyword evidence="3" id="KW-1185">Reference proteome</keyword>